<dbReference type="Pfam" id="PF13474">
    <property type="entry name" value="SnoaL_3"/>
    <property type="match status" value="1"/>
</dbReference>
<evidence type="ECO:0000313" key="3">
    <source>
        <dbReference type="Proteomes" id="UP001061862"/>
    </source>
</evidence>
<keyword evidence="3" id="KW-1185">Reference proteome</keyword>
<dbReference type="InterPro" id="IPR032710">
    <property type="entry name" value="NTF2-like_dom_sf"/>
</dbReference>
<accession>A0ABY6CLD6</accession>
<name>A0ABY6CLD6_9HYPH</name>
<evidence type="ECO:0000259" key="1">
    <source>
        <dbReference type="Pfam" id="PF13474"/>
    </source>
</evidence>
<dbReference type="EMBL" id="CP104965">
    <property type="protein sequence ID" value="UXN71831.1"/>
    <property type="molecule type" value="Genomic_DNA"/>
</dbReference>
<protein>
    <submittedName>
        <fullName evidence="2">Nuclear transport factor 2 family protein</fullName>
    </submittedName>
</protein>
<feature type="domain" description="SnoaL-like" evidence="1">
    <location>
        <begin position="66"/>
        <end position="146"/>
    </location>
</feature>
<dbReference type="Proteomes" id="UP001061862">
    <property type="component" value="Chromosome"/>
</dbReference>
<gene>
    <name evidence="2" type="ORF">N8A98_11910</name>
</gene>
<dbReference type="SUPFAM" id="SSF54427">
    <property type="entry name" value="NTF2-like"/>
    <property type="match status" value="1"/>
</dbReference>
<dbReference type="InterPro" id="IPR037401">
    <property type="entry name" value="SnoaL-like"/>
</dbReference>
<reference evidence="2 3" key="1">
    <citation type="submission" date="2022-09" db="EMBL/GenBank/DDBJ databases">
        <title>Interaction between co-microsymbionts with complementary sets of symbiotic genes in legume-rhizobium systems.</title>
        <authorList>
            <person name="Safronova V."/>
            <person name="Sazanova A."/>
            <person name="Afonin A."/>
            <person name="Chirak E."/>
        </authorList>
    </citation>
    <scope>NUCLEOTIDE SEQUENCE [LARGE SCALE GENOMIC DNA]</scope>
    <source>
        <strain evidence="2 3">A18/4-1</strain>
    </source>
</reference>
<evidence type="ECO:0000313" key="2">
    <source>
        <dbReference type="EMBL" id="UXN71831.1"/>
    </source>
</evidence>
<organism evidence="2 3">
    <name type="scientific">Devosia neptuniae</name>
    <dbReference type="NCBI Taxonomy" id="191302"/>
    <lineage>
        <taxon>Bacteria</taxon>
        <taxon>Pseudomonadati</taxon>
        <taxon>Pseudomonadota</taxon>
        <taxon>Alphaproteobacteria</taxon>
        <taxon>Hyphomicrobiales</taxon>
        <taxon>Devosiaceae</taxon>
        <taxon>Devosia</taxon>
    </lineage>
</organism>
<proteinExistence type="predicted"/>
<sequence length="166" mass="18840">MTTDQHSASSHEQTVGQLQRRWILKGWEKQPGERFVFKDKVGHFYDWDHPATSLHDTFDPQLRVAHSPHEWAEAFETSFDSMQSALHAVTDEPDILVSGDMASATFEFCARLEAADGKVTGAVCRTSHVWGLKDGRWTIIREHTSCRVVPVEEVHALLGKFEPQKL</sequence>
<dbReference type="RefSeq" id="WP_262171566.1">
    <property type="nucleotide sequence ID" value="NZ_CP104965.1"/>
</dbReference>
<dbReference type="Gene3D" id="3.10.450.50">
    <property type="match status" value="1"/>
</dbReference>